<feature type="non-terminal residue" evidence="2">
    <location>
        <position position="1"/>
    </location>
</feature>
<keyword evidence="1" id="KW-0812">Transmembrane</keyword>
<dbReference type="Proteomes" id="UP001432322">
    <property type="component" value="Unassembled WGS sequence"/>
</dbReference>
<sequence length="110" mass="12635">RHCLLSSSTMELLALFGFWVSAMQISLMALPLSFVQQWYKRGSSEGFSPVQLIVPIPIQICWTRYGLLTDDTLMVVTNAILLATSLVYFLIFIFYLPEKVAINYKYNFVK</sequence>
<evidence type="ECO:0000256" key="1">
    <source>
        <dbReference type="SAM" id="Phobius"/>
    </source>
</evidence>
<accession>A0AAV5VY35</accession>
<keyword evidence="1" id="KW-0472">Membrane</keyword>
<evidence type="ECO:0000313" key="2">
    <source>
        <dbReference type="EMBL" id="GMT23158.1"/>
    </source>
</evidence>
<feature type="transmembrane region" description="Helical" evidence="1">
    <location>
        <begin position="73"/>
        <end position="96"/>
    </location>
</feature>
<proteinExistence type="predicted"/>
<keyword evidence="1" id="KW-1133">Transmembrane helix</keyword>
<protein>
    <recommendedName>
        <fullName evidence="4">Sugar transporter SWEET1</fullName>
    </recommendedName>
</protein>
<dbReference type="Gene3D" id="1.20.1280.290">
    <property type="match status" value="1"/>
</dbReference>
<evidence type="ECO:0008006" key="4">
    <source>
        <dbReference type="Google" id="ProtNLM"/>
    </source>
</evidence>
<evidence type="ECO:0000313" key="3">
    <source>
        <dbReference type="Proteomes" id="UP001432322"/>
    </source>
</evidence>
<feature type="transmembrane region" description="Helical" evidence="1">
    <location>
        <begin position="12"/>
        <end position="35"/>
    </location>
</feature>
<reference evidence="2" key="1">
    <citation type="submission" date="2023-10" db="EMBL/GenBank/DDBJ databases">
        <title>Genome assembly of Pristionchus species.</title>
        <authorList>
            <person name="Yoshida K."/>
            <person name="Sommer R.J."/>
        </authorList>
    </citation>
    <scope>NUCLEOTIDE SEQUENCE</scope>
    <source>
        <strain evidence="2">RS5133</strain>
    </source>
</reference>
<dbReference type="AlphaFoldDB" id="A0AAV5VY35"/>
<dbReference type="GO" id="GO:0016020">
    <property type="term" value="C:membrane"/>
    <property type="evidence" value="ECO:0007669"/>
    <property type="project" value="InterPro"/>
</dbReference>
<dbReference type="Pfam" id="PF03083">
    <property type="entry name" value="MtN3_slv"/>
    <property type="match status" value="1"/>
</dbReference>
<organism evidence="2 3">
    <name type="scientific">Pristionchus fissidentatus</name>
    <dbReference type="NCBI Taxonomy" id="1538716"/>
    <lineage>
        <taxon>Eukaryota</taxon>
        <taxon>Metazoa</taxon>
        <taxon>Ecdysozoa</taxon>
        <taxon>Nematoda</taxon>
        <taxon>Chromadorea</taxon>
        <taxon>Rhabditida</taxon>
        <taxon>Rhabditina</taxon>
        <taxon>Diplogasteromorpha</taxon>
        <taxon>Diplogasteroidea</taxon>
        <taxon>Neodiplogasteridae</taxon>
        <taxon>Pristionchus</taxon>
    </lineage>
</organism>
<comment type="caution">
    <text evidence="2">The sequence shown here is derived from an EMBL/GenBank/DDBJ whole genome shotgun (WGS) entry which is preliminary data.</text>
</comment>
<dbReference type="EMBL" id="BTSY01000004">
    <property type="protein sequence ID" value="GMT23158.1"/>
    <property type="molecule type" value="Genomic_DNA"/>
</dbReference>
<name>A0AAV5VY35_9BILA</name>
<keyword evidence="3" id="KW-1185">Reference proteome</keyword>
<dbReference type="InterPro" id="IPR004316">
    <property type="entry name" value="SWEET_rpt"/>
</dbReference>
<gene>
    <name evidence="2" type="ORF">PFISCL1PPCAC_14455</name>
</gene>